<dbReference type="AlphaFoldDB" id="A0A2S7VDP7"/>
<feature type="region of interest" description="Disordered" evidence="3">
    <location>
        <begin position="104"/>
        <end position="128"/>
    </location>
</feature>
<feature type="compositionally biased region" description="Polar residues" evidence="3">
    <location>
        <begin position="104"/>
        <end position="118"/>
    </location>
</feature>
<dbReference type="InterPro" id="IPR036388">
    <property type="entry name" value="WH-like_DNA-bd_sf"/>
</dbReference>
<keyword evidence="4" id="KW-1133">Transmembrane helix</keyword>
<protein>
    <submittedName>
        <fullName evidence="6">Transcriptional regulator</fullName>
    </submittedName>
</protein>
<evidence type="ECO:0000256" key="4">
    <source>
        <dbReference type="SAM" id="Phobius"/>
    </source>
</evidence>
<dbReference type="SMART" id="SM00862">
    <property type="entry name" value="Trans_reg_C"/>
    <property type="match status" value="1"/>
</dbReference>
<reference evidence="6 7" key="1">
    <citation type="submission" date="2016-12" db="EMBL/GenBank/DDBJ databases">
        <title>Diversity of luminous bacteria.</title>
        <authorList>
            <person name="Yoshizawa S."/>
            <person name="Kogure K."/>
        </authorList>
    </citation>
    <scope>NUCLEOTIDE SEQUENCE [LARGE SCALE GENOMIC DNA]</scope>
    <source>
        <strain evidence="6 7">LC2-408</strain>
    </source>
</reference>
<organism evidence="6 7">
    <name type="scientific">Vibrio chagasii</name>
    <dbReference type="NCBI Taxonomy" id="170679"/>
    <lineage>
        <taxon>Bacteria</taxon>
        <taxon>Pseudomonadati</taxon>
        <taxon>Pseudomonadota</taxon>
        <taxon>Gammaproteobacteria</taxon>
        <taxon>Vibrionales</taxon>
        <taxon>Vibrionaceae</taxon>
        <taxon>Vibrio</taxon>
    </lineage>
</organism>
<dbReference type="InterPro" id="IPR001867">
    <property type="entry name" value="OmpR/PhoB-type_DNA-bd"/>
</dbReference>
<dbReference type="GO" id="GO:0006355">
    <property type="term" value="P:regulation of DNA-templated transcription"/>
    <property type="evidence" value="ECO:0007669"/>
    <property type="project" value="InterPro"/>
</dbReference>
<keyword evidence="7" id="KW-1185">Reference proteome</keyword>
<evidence type="ECO:0000313" key="6">
    <source>
        <dbReference type="EMBL" id="PQJ60317.1"/>
    </source>
</evidence>
<name>A0A2S7VDP7_9VIBR</name>
<dbReference type="InterPro" id="IPR016032">
    <property type="entry name" value="Sig_transdc_resp-reg_C-effctor"/>
</dbReference>
<dbReference type="Proteomes" id="UP000238707">
    <property type="component" value="Unassembled WGS sequence"/>
</dbReference>
<dbReference type="PROSITE" id="PS51755">
    <property type="entry name" value="OMPR_PHOB"/>
    <property type="match status" value="1"/>
</dbReference>
<dbReference type="GO" id="GO:0003677">
    <property type="term" value="F:DNA binding"/>
    <property type="evidence" value="ECO:0007669"/>
    <property type="project" value="UniProtKB-UniRule"/>
</dbReference>
<feature type="transmembrane region" description="Helical" evidence="4">
    <location>
        <begin position="147"/>
        <end position="165"/>
    </location>
</feature>
<dbReference type="EMBL" id="MSCI01000002">
    <property type="protein sequence ID" value="PQJ60317.1"/>
    <property type="molecule type" value="Genomic_DNA"/>
</dbReference>
<dbReference type="CDD" id="cd00383">
    <property type="entry name" value="trans_reg_C"/>
    <property type="match status" value="1"/>
</dbReference>
<dbReference type="Pfam" id="PF00486">
    <property type="entry name" value="Trans_reg_C"/>
    <property type="match status" value="1"/>
</dbReference>
<dbReference type="SUPFAM" id="SSF46894">
    <property type="entry name" value="C-terminal effector domain of the bipartite response regulators"/>
    <property type="match status" value="1"/>
</dbReference>
<accession>A0A2S7VDP7</accession>
<sequence>MIKFDPITNRIYNDDRSIKIGYRESRVLELLLKHAPDIVSKVDIINYAWGSEFIGDTSLAKSISLLRQKFVKLGTKDSPIVTVPKVGYRLIDHCICIESTGDGTSITEPEDTTATQADNELKKPSGEEQSETQILPIYRKIACYKNFACYSIAAALVAASIVLAFSKFHDKSLHEVKPSDRLTEYWIGQLQIFQDPQMTLTPELKRILNKYQCDCIAYISEEPGYSELAILNKVTRKSVNIFYNPSQLDKASKEIELFLERGSL</sequence>
<evidence type="ECO:0000256" key="1">
    <source>
        <dbReference type="ARBA" id="ARBA00023125"/>
    </source>
</evidence>
<keyword evidence="4" id="KW-0472">Membrane</keyword>
<proteinExistence type="predicted"/>
<dbReference type="Gene3D" id="1.10.10.10">
    <property type="entry name" value="Winged helix-like DNA-binding domain superfamily/Winged helix DNA-binding domain"/>
    <property type="match status" value="1"/>
</dbReference>
<evidence type="ECO:0000313" key="7">
    <source>
        <dbReference type="Proteomes" id="UP000238707"/>
    </source>
</evidence>
<dbReference type="GO" id="GO:0000160">
    <property type="term" value="P:phosphorelay signal transduction system"/>
    <property type="evidence" value="ECO:0007669"/>
    <property type="project" value="InterPro"/>
</dbReference>
<dbReference type="RefSeq" id="WP_105024811.1">
    <property type="nucleotide sequence ID" value="NZ_MSCI01000002.1"/>
</dbReference>
<feature type="domain" description="OmpR/PhoB-type" evidence="5">
    <location>
        <begin position="1"/>
        <end position="92"/>
    </location>
</feature>
<evidence type="ECO:0000256" key="2">
    <source>
        <dbReference type="PROSITE-ProRule" id="PRU01091"/>
    </source>
</evidence>
<evidence type="ECO:0000259" key="5">
    <source>
        <dbReference type="PROSITE" id="PS51755"/>
    </source>
</evidence>
<evidence type="ECO:0000256" key="3">
    <source>
        <dbReference type="SAM" id="MobiDB-lite"/>
    </source>
</evidence>
<feature type="DNA-binding region" description="OmpR/PhoB-type" evidence="2">
    <location>
        <begin position="1"/>
        <end position="92"/>
    </location>
</feature>
<keyword evidence="1 2" id="KW-0238">DNA-binding</keyword>
<gene>
    <name evidence="6" type="ORF">BTO10_13190</name>
</gene>
<comment type="caution">
    <text evidence="6">The sequence shown here is derived from an EMBL/GenBank/DDBJ whole genome shotgun (WGS) entry which is preliminary data.</text>
</comment>
<keyword evidence="4" id="KW-0812">Transmembrane</keyword>